<gene>
    <name evidence="3" type="ORF">BCR32DRAFT_266661</name>
</gene>
<name>A0A1Y1XES5_9FUNG</name>
<dbReference type="AlphaFoldDB" id="A0A1Y1XES5"/>
<dbReference type="STRING" id="1754192.A0A1Y1XES5"/>
<dbReference type="InterPro" id="IPR051058">
    <property type="entry name" value="GDSL_Est/Lipase"/>
</dbReference>
<dbReference type="OrthoDB" id="1600564at2759"/>
<dbReference type="PANTHER" id="PTHR45648">
    <property type="entry name" value="GDSL LIPASE/ACYLHYDROLASE FAMILY PROTEIN (AFU_ORTHOLOGUE AFUA_4G14700)"/>
    <property type="match status" value="1"/>
</dbReference>
<accession>A0A1Y1XES5</accession>
<keyword evidence="4" id="KW-1185">Reference proteome</keyword>
<evidence type="ECO:0000256" key="1">
    <source>
        <dbReference type="ARBA" id="ARBA00022801"/>
    </source>
</evidence>
<proteinExistence type="predicted"/>
<dbReference type="SUPFAM" id="SSF52266">
    <property type="entry name" value="SGNH hydrolase"/>
    <property type="match status" value="1"/>
</dbReference>
<feature type="chain" id="PRO_5012214782" description="SGNH hydrolase" evidence="2">
    <location>
        <begin position="22"/>
        <end position="375"/>
    </location>
</feature>
<dbReference type="EMBL" id="MCFG01000062">
    <property type="protein sequence ID" value="ORX83936.1"/>
    <property type="molecule type" value="Genomic_DNA"/>
</dbReference>
<dbReference type="PANTHER" id="PTHR45648:SF22">
    <property type="entry name" value="GDSL LIPASE_ACYLHYDROLASE FAMILY PROTEIN (AFU_ORTHOLOGUE AFUA_4G14700)"/>
    <property type="match status" value="1"/>
</dbReference>
<organism evidence="3 4">
    <name type="scientific">Anaeromyces robustus</name>
    <dbReference type="NCBI Taxonomy" id="1754192"/>
    <lineage>
        <taxon>Eukaryota</taxon>
        <taxon>Fungi</taxon>
        <taxon>Fungi incertae sedis</taxon>
        <taxon>Chytridiomycota</taxon>
        <taxon>Chytridiomycota incertae sedis</taxon>
        <taxon>Neocallimastigomycetes</taxon>
        <taxon>Neocallimastigales</taxon>
        <taxon>Neocallimastigaceae</taxon>
        <taxon>Anaeromyces</taxon>
    </lineage>
</organism>
<comment type="caution">
    <text evidence="3">The sequence shown here is derived from an EMBL/GenBank/DDBJ whole genome shotgun (WGS) entry which is preliminary data.</text>
</comment>
<sequence length="375" mass="43691">MNFINNILSFILLFIIVSIEATNVKEGHVSSLFFPSNKVDFNYFNITDLIVFGDSYSATYTNFETMKYTGKNASGGKDWPLHLLDLHDMYLWNFAWGGATMTNTYRVQSHRFALPAQFKLFEQRMTKGKEFSNWEGESSLFAIWFGINDMIKSTVSQEETVEIGHDVVFNLVAEGLYEYNARNFLFFNLPPMEIAPCMIKGGFSHIAEFVEKLNTSLKTKAEAFHKKHPDTNVMYYNTYDEFSYILENNQFFNVTYVKDEYYYHTKRDRRNFFWYDETHPTDYVQKYLTDDLDKFLTSHSVNITISNNKIDSNSNPDIIITNTPNTNSTINNDNGVAIKPRSKANLEESFGVKRSHYEIFCSTLISLLLGYIFFW</sequence>
<dbReference type="Gene3D" id="3.40.50.1110">
    <property type="entry name" value="SGNH hydrolase"/>
    <property type="match status" value="1"/>
</dbReference>
<dbReference type="InterPro" id="IPR036514">
    <property type="entry name" value="SGNH_hydro_sf"/>
</dbReference>
<evidence type="ECO:0008006" key="5">
    <source>
        <dbReference type="Google" id="ProtNLM"/>
    </source>
</evidence>
<dbReference type="Proteomes" id="UP000193944">
    <property type="component" value="Unassembled WGS sequence"/>
</dbReference>
<feature type="signal peptide" evidence="2">
    <location>
        <begin position="1"/>
        <end position="21"/>
    </location>
</feature>
<evidence type="ECO:0000313" key="4">
    <source>
        <dbReference type="Proteomes" id="UP000193944"/>
    </source>
</evidence>
<evidence type="ECO:0000313" key="3">
    <source>
        <dbReference type="EMBL" id="ORX83936.1"/>
    </source>
</evidence>
<reference evidence="3 4" key="2">
    <citation type="submission" date="2016-08" db="EMBL/GenBank/DDBJ databases">
        <title>Pervasive Adenine N6-methylation of Active Genes in Fungi.</title>
        <authorList>
            <consortium name="DOE Joint Genome Institute"/>
            <person name="Mondo S.J."/>
            <person name="Dannebaum R.O."/>
            <person name="Kuo R.C."/>
            <person name="Labutti K."/>
            <person name="Haridas S."/>
            <person name="Kuo A."/>
            <person name="Salamov A."/>
            <person name="Ahrendt S.R."/>
            <person name="Lipzen A."/>
            <person name="Sullivan W."/>
            <person name="Andreopoulos W.B."/>
            <person name="Clum A."/>
            <person name="Lindquist E."/>
            <person name="Daum C."/>
            <person name="Ramamoorthy G.K."/>
            <person name="Gryganskyi A."/>
            <person name="Culley D."/>
            <person name="Magnuson J.K."/>
            <person name="James T.Y."/>
            <person name="O'Malley M.A."/>
            <person name="Stajich J.E."/>
            <person name="Spatafora J.W."/>
            <person name="Visel A."/>
            <person name="Grigoriev I.V."/>
        </authorList>
    </citation>
    <scope>NUCLEOTIDE SEQUENCE [LARGE SCALE GENOMIC DNA]</scope>
    <source>
        <strain evidence="3 4">S4</strain>
    </source>
</reference>
<dbReference type="GO" id="GO:0016788">
    <property type="term" value="F:hydrolase activity, acting on ester bonds"/>
    <property type="evidence" value="ECO:0007669"/>
    <property type="project" value="InterPro"/>
</dbReference>
<keyword evidence="2" id="KW-0732">Signal</keyword>
<protein>
    <recommendedName>
        <fullName evidence="5">SGNH hydrolase</fullName>
    </recommendedName>
</protein>
<dbReference type="Pfam" id="PF00657">
    <property type="entry name" value="Lipase_GDSL"/>
    <property type="match status" value="1"/>
</dbReference>
<dbReference type="InterPro" id="IPR001087">
    <property type="entry name" value="GDSL"/>
</dbReference>
<evidence type="ECO:0000256" key="2">
    <source>
        <dbReference type="SAM" id="SignalP"/>
    </source>
</evidence>
<keyword evidence="1" id="KW-0378">Hydrolase</keyword>
<reference evidence="3 4" key="1">
    <citation type="submission" date="2016-08" db="EMBL/GenBank/DDBJ databases">
        <title>A Parts List for Fungal Cellulosomes Revealed by Comparative Genomics.</title>
        <authorList>
            <consortium name="DOE Joint Genome Institute"/>
            <person name="Haitjema C.H."/>
            <person name="Gilmore S.P."/>
            <person name="Henske J.K."/>
            <person name="Solomon K.V."/>
            <person name="De Groot R."/>
            <person name="Kuo A."/>
            <person name="Mondo S.J."/>
            <person name="Salamov A.A."/>
            <person name="Labutti K."/>
            <person name="Zhao Z."/>
            <person name="Chiniquy J."/>
            <person name="Barry K."/>
            <person name="Brewer H.M."/>
            <person name="Purvine S.O."/>
            <person name="Wright A.T."/>
            <person name="Boxma B."/>
            <person name="Van Alen T."/>
            <person name="Hackstein J.H."/>
            <person name="Baker S.E."/>
            <person name="Grigoriev I.V."/>
            <person name="O'Malley M.A."/>
        </authorList>
    </citation>
    <scope>NUCLEOTIDE SEQUENCE [LARGE SCALE GENOMIC DNA]</scope>
    <source>
        <strain evidence="3 4">S4</strain>
    </source>
</reference>